<evidence type="ECO:0000259" key="13">
    <source>
        <dbReference type="Pfam" id="PF01095"/>
    </source>
</evidence>
<keyword evidence="12" id="KW-0812">Transmembrane</keyword>
<feature type="domain" description="Pectinesterase catalytic" evidence="13">
    <location>
        <begin position="82"/>
        <end position="354"/>
    </location>
</feature>
<dbReference type="FunFam" id="2.160.20.10:FF:000014">
    <property type="entry name" value="Pectinesterase"/>
    <property type="match status" value="1"/>
</dbReference>
<keyword evidence="6" id="KW-0732">Signal</keyword>
<evidence type="ECO:0000256" key="3">
    <source>
        <dbReference type="ARBA" id="ARBA00008891"/>
    </source>
</evidence>
<evidence type="ECO:0000256" key="4">
    <source>
        <dbReference type="ARBA" id="ARBA00013229"/>
    </source>
</evidence>
<feature type="transmembrane region" description="Helical" evidence="12">
    <location>
        <begin position="39"/>
        <end position="60"/>
    </location>
</feature>
<keyword evidence="7 11" id="KW-0378">Hydrolase</keyword>
<reference evidence="15" key="1">
    <citation type="submission" date="2011-12" db="EMBL/GenBank/DDBJ databases">
        <authorList>
            <consortium name="The Broad Institute Genome Sequencing Platform"/>
            <person name="Russ C."/>
            <person name="Tyler B."/>
            <person name="Panabieres F."/>
            <person name="Shan W."/>
            <person name="Tripathy S."/>
            <person name="Grunwald N."/>
            <person name="Machado M."/>
            <person name="Young S.K."/>
            <person name="Zeng Q."/>
            <person name="Gargeya S."/>
            <person name="Fitzgerald M."/>
            <person name="Haas B."/>
            <person name="Abouelleil A."/>
            <person name="Alvarado L."/>
            <person name="Arachchi H.M."/>
            <person name="Berlin A."/>
            <person name="Chapman S.B."/>
            <person name="Gearin G."/>
            <person name="Goldberg J."/>
            <person name="Griggs A."/>
            <person name="Gujja S."/>
            <person name="Hansen M."/>
            <person name="Heiman D."/>
            <person name="Howarth C."/>
            <person name="Larimer J."/>
            <person name="Lui A."/>
            <person name="MacDonald P.J.P."/>
            <person name="McCowen C."/>
            <person name="Montmayeur A."/>
            <person name="Murphy C."/>
            <person name="Neiman D."/>
            <person name="Pearson M."/>
            <person name="Priest M."/>
            <person name="Roberts A."/>
            <person name="Saif S."/>
            <person name="Shea T."/>
            <person name="Sisk P."/>
            <person name="Stolte C."/>
            <person name="Sykes S."/>
            <person name="Wortman J."/>
            <person name="Nusbaum C."/>
            <person name="Birren B."/>
        </authorList>
    </citation>
    <scope>NUCLEOTIDE SEQUENCE [LARGE SCALE GENOMIC DNA]</scope>
    <source>
        <strain evidence="15">INRA-310</strain>
    </source>
</reference>
<evidence type="ECO:0000256" key="11">
    <source>
        <dbReference type="RuleBase" id="RU000589"/>
    </source>
</evidence>
<dbReference type="GO" id="GO:0030599">
    <property type="term" value="F:pectinesterase activity"/>
    <property type="evidence" value="ECO:0007669"/>
    <property type="project" value="UniProtKB-UniRule"/>
</dbReference>
<comment type="catalytic activity">
    <reaction evidence="9 11">
        <text>[(1-&gt;4)-alpha-D-galacturonosyl methyl ester](n) + n H2O = [(1-&gt;4)-alpha-D-galacturonosyl](n) + n methanol + n H(+)</text>
        <dbReference type="Rhea" id="RHEA:22380"/>
        <dbReference type="Rhea" id="RHEA-COMP:14570"/>
        <dbReference type="Rhea" id="RHEA-COMP:14573"/>
        <dbReference type="ChEBI" id="CHEBI:15377"/>
        <dbReference type="ChEBI" id="CHEBI:15378"/>
        <dbReference type="ChEBI" id="CHEBI:17790"/>
        <dbReference type="ChEBI" id="CHEBI:140522"/>
        <dbReference type="ChEBI" id="CHEBI:140523"/>
        <dbReference type="EC" id="3.1.1.11"/>
    </reaction>
</comment>
<dbReference type="GeneID" id="20183484"/>
<evidence type="ECO:0000313" key="14">
    <source>
        <dbReference type="EMBL" id="ETN05442.1"/>
    </source>
</evidence>
<dbReference type="InterPro" id="IPR000070">
    <property type="entry name" value="Pectinesterase_cat"/>
</dbReference>
<dbReference type="GO" id="GO:0005576">
    <property type="term" value="C:extracellular region"/>
    <property type="evidence" value="ECO:0007669"/>
    <property type="project" value="UniProtKB-SubCell"/>
</dbReference>
<dbReference type="EMBL" id="KI669600">
    <property type="protein sequence ID" value="ETN05442.1"/>
    <property type="molecule type" value="Genomic_DNA"/>
</dbReference>
<reference evidence="14 15" key="2">
    <citation type="submission" date="2013-11" db="EMBL/GenBank/DDBJ databases">
        <title>The Genome Sequence of Phytophthora parasitica INRA-310.</title>
        <authorList>
            <consortium name="The Broad Institute Genomics Platform"/>
            <person name="Russ C."/>
            <person name="Tyler B."/>
            <person name="Panabieres F."/>
            <person name="Shan W."/>
            <person name="Tripathy S."/>
            <person name="Grunwald N."/>
            <person name="Machado M."/>
            <person name="Johnson C.S."/>
            <person name="Arredondo F."/>
            <person name="Hong C."/>
            <person name="Coffey M."/>
            <person name="Young S.K."/>
            <person name="Zeng Q."/>
            <person name="Gargeya S."/>
            <person name="Fitzgerald M."/>
            <person name="Abouelleil A."/>
            <person name="Alvarado L."/>
            <person name="Chapman S.B."/>
            <person name="Gainer-Dewar J."/>
            <person name="Goldberg J."/>
            <person name="Griggs A."/>
            <person name="Gujja S."/>
            <person name="Hansen M."/>
            <person name="Howarth C."/>
            <person name="Imamovic A."/>
            <person name="Ireland A."/>
            <person name="Larimer J."/>
            <person name="McCowan C."/>
            <person name="Murphy C."/>
            <person name="Pearson M."/>
            <person name="Poon T.W."/>
            <person name="Priest M."/>
            <person name="Roberts A."/>
            <person name="Saif S."/>
            <person name="Shea T."/>
            <person name="Sykes S."/>
            <person name="Wortman J."/>
            <person name="Nusbaum C."/>
            <person name="Birren B."/>
        </authorList>
    </citation>
    <scope>NUCLEOTIDE SEQUENCE [LARGE SCALE GENOMIC DNA]</scope>
    <source>
        <strain evidence="14 15">INRA-310</strain>
    </source>
</reference>
<gene>
    <name evidence="14" type="ORF">PPTG_14180</name>
</gene>
<dbReference type="SUPFAM" id="SSF51126">
    <property type="entry name" value="Pectin lyase-like"/>
    <property type="match status" value="1"/>
</dbReference>
<dbReference type="EC" id="3.1.1.11" evidence="4 11"/>
<evidence type="ECO:0000256" key="8">
    <source>
        <dbReference type="ARBA" id="ARBA00023085"/>
    </source>
</evidence>
<evidence type="ECO:0000256" key="6">
    <source>
        <dbReference type="ARBA" id="ARBA00022729"/>
    </source>
</evidence>
<accession>W2PX19</accession>
<keyword evidence="8 11" id="KW-0063">Aspartyl esterase</keyword>
<comment type="similarity">
    <text evidence="3">Belongs to the pectinesterase family.</text>
</comment>
<dbReference type="OMA" id="CQFSGYQ"/>
<organism evidence="14 15">
    <name type="scientific">Phytophthora nicotianae (strain INRA-310)</name>
    <name type="common">Phytophthora parasitica</name>
    <dbReference type="NCBI Taxonomy" id="761204"/>
    <lineage>
        <taxon>Eukaryota</taxon>
        <taxon>Sar</taxon>
        <taxon>Stramenopiles</taxon>
        <taxon>Oomycota</taxon>
        <taxon>Peronosporomycetes</taxon>
        <taxon>Peronosporales</taxon>
        <taxon>Peronosporaceae</taxon>
        <taxon>Phytophthora</taxon>
    </lineage>
</organism>
<evidence type="ECO:0000256" key="9">
    <source>
        <dbReference type="ARBA" id="ARBA00047928"/>
    </source>
</evidence>
<evidence type="ECO:0000256" key="1">
    <source>
        <dbReference type="ARBA" id="ARBA00004613"/>
    </source>
</evidence>
<evidence type="ECO:0000256" key="10">
    <source>
        <dbReference type="PROSITE-ProRule" id="PRU10040"/>
    </source>
</evidence>
<evidence type="ECO:0000256" key="2">
    <source>
        <dbReference type="ARBA" id="ARBA00005184"/>
    </source>
</evidence>
<keyword evidence="5" id="KW-0964">Secreted</keyword>
<keyword evidence="12" id="KW-0472">Membrane</keyword>
<sequence length="381" mass="41751">MDVRKAYGVSTKQNVSYSVRSMVSADVKQSNLTVPTMRIFALPLVVLATLVSSSVGYACFGPDTRAEPPAGAIVVDATGAYSGSFRNISEAIAHVPNTTEQHTVFLYPGVYHEQVLVSKLKGPLVLQGYTCNATSYKYNEVTITHAKAQRDIPPEITSGRNDLTSTLRLKTNNVRVYNLNVANTAGKIEKDGQAVATIIEGNNYGFYACNFTGYQDTVYANKGRELFAKSYIAGAVDFIFGSKAEAWFESCDIETVGEGAITANGRVNESSPSFYVFNNARVFGSSGNGSAYLGRPWRPYSRVVWQNSELGDVIHPEGWQQWNNDNNTANVYYKEFNNRGPGAATDKRVSFSGQLTAPVDITEILGGNYSTEWFVDHTYLE</sequence>
<evidence type="ECO:0000313" key="15">
    <source>
        <dbReference type="Proteomes" id="UP000018817"/>
    </source>
</evidence>
<dbReference type="PROSITE" id="PS00503">
    <property type="entry name" value="PECTINESTERASE_2"/>
    <property type="match status" value="1"/>
</dbReference>
<dbReference type="GO" id="GO:0045490">
    <property type="term" value="P:pectin catabolic process"/>
    <property type="evidence" value="ECO:0007669"/>
    <property type="project" value="UniProtKB-UniRule"/>
</dbReference>
<evidence type="ECO:0000256" key="7">
    <source>
        <dbReference type="ARBA" id="ARBA00022801"/>
    </source>
</evidence>
<comment type="pathway">
    <text evidence="2 11">Glycan metabolism; pectin degradation; 2-dehydro-3-deoxy-D-gluconate from pectin: step 1/5.</text>
</comment>
<evidence type="ECO:0000256" key="5">
    <source>
        <dbReference type="ARBA" id="ARBA00022525"/>
    </source>
</evidence>
<evidence type="ECO:0000256" key="12">
    <source>
        <dbReference type="SAM" id="Phobius"/>
    </source>
</evidence>
<dbReference type="RefSeq" id="XP_008909417.1">
    <property type="nucleotide sequence ID" value="XM_008911169.1"/>
</dbReference>
<dbReference type="Proteomes" id="UP000018817">
    <property type="component" value="Unassembled WGS sequence"/>
</dbReference>
<feature type="active site" evidence="10">
    <location>
        <position position="237"/>
    </location>
</feature>
<dbReference type="AlphaFoldDB" id="W2PX19"/>
<proteinExistence type="inferred from homology"/>
<dbReference type="InterPro" id="IPR033131">
    <property type="entry name" value="Pectinesterase_Asp_AS"/>
</dbReference>
<dbReference type="InterPro" id="IPR012334">
    <property type="entry name" value="Pectin_lyas_fold"/>
</dbReference>
<dbReference type="PANTHER" id="PTHR31321:SF57">
    <property type="entry name" value="PECTINESTERASE 53-RELATED"/>
    <property type="match status" value="1"/>
</dbReference>
<dbReference type="PANTHER" id="PTHR31321">
    <property type="entry name" value="ACYL-COA THIOESTER HYDROLASE YBHC-RELATED"/>
    <property type="match status" value="1"/>
</dbReference>
<protein>
    <recommendedName>
        <fullName evidence="4 11">Pectinesterase</fullName>
        <ecNumber evidence="4 11">3.1.1.11</ecNumber>
    </recommendedName>
</protein>
<dbReference type="InterPro" id="IPR011050">
    <property type="entry name" value="Pectin_lyase_fold/virulence"/>
</dbReference>
<dbReference type="UniPathway" id="UPA00545">
    <property type="reaction ID" value="UER00823"/>
</dbReference>
<dbReference type="VEuPathDB" id="FungiDB:PPTG_14180"/>
<keyword evidence="12" id="KW-1133">Transmembrane helix</keyword>
<dbReference type="GO" id="GO:0042545">
    <property type="term" value="P:cell wall modification"/>
    <property type="evidence" value="ECO:0007669"/>
    <property type="project" value="UniProtKB-UniRule"/>
</dbReference>
<dbReference type="Pfam" id="PF01095">
    <property type="entry name" value="Pectinesterase"/>
    <property type="match status" value="1"/>
</dbReference>
<dbReference type="STRING" id="761204.W2PX19"/>
<name>W2PX19_PHYN3</name>
<dbReference type="Gene3D" id="2.160.20.10">
    <property type="entry name" value="Single-stranded right-handed beta-helix, Pectin lyase-like"/>
    <property type="match status" value="1"/>
</dbReference>
<dbReference type="OrthoDB" id="2019149at2759"/>
<comment type="subcellular location">
    <subcellularLocation>
        <location evidence="1">Secreted</location>
    </subcellularLocation>
</comment>